<dbReference type="RefSeq" id="WP_005844538.1">
    <property type="nucleotide sequence ID" value="NZ_JNHM01000084.1"/>
</dbReference>
<evidence type="ECO:0000256" key="8">
    <source>
        <dbReference type="ARBA" id="ARBA00023284"/>
    </source>
</evidence>
<comment type="caution">
    <text evidence="13">The sequence shown here is derived from an EMBL/GenBank/DDBJ whole genome shotgun (WGS) entry which is preliminary data.</text>
</comment>
<dbReference type="Pfam" id="PF13192">
    <property type="entry name" value="Thioredoxin_3"/>
    <property type="match status" value="1"/>
</dbReference>
<dbReference type="AlphaFoldDB" id="A0A069S988"/>
<feature type="binding site" evidence="9">
    <location>
        <begin position="212"/>
        <end position="227"/>
    </location>
    <ligand>
        <name>FAD</name>
        <dbReference type="ChEBI" id="CHEBI:57692"/>
    </ligand>
</feature>
<dbReference type="PROSITE" id="PS51354">
    <property type="entry name" value="GLUTAREDOXIN_2"/>
    <property type="match status" value="1"/>
</dbReference>
<dbReference type="GO" id="GO:0051287">
    <property type="term" value="F:NAD binding"/>
    <property type="evidence" value="ECO:0007669"/>
    <property type="project" value="InterPro"/>
</dbReference>
<reference evidence="13 14" key="1">
    <citation type="submission" date="2014-04" db="EMBL/GenBank/DDBJ databases">
        <authorList>
            <person name="Sears C."/>
            <person name="Carroll K."/>
            <person name="Sack B.R."/>
            <person name="Qadri F."/>
            <person name="Myers L.L."/>
            <person name="Chung G.-T."/>
            <person name="Escheverria P."/>
            <person name="Fraser C.M."/>
            <person name="Sadzewicz L."/>
            <person name="Shefchek K.A."/>
            <person name="Tallon L."/>
            <person name="Das S.P."/>
            <person name="Daugherty S."/>
            <person name="Mongodin E.F."/>
        </authorList>
    </citation>
    <scope>NUCLEOTIDE SEQUENCE [LARGE SCALE GENOMIC DNA]</scope>
    <source>
        <strain evidence="13 14">3975 RP4</strain>
    </source>
</reference>
<organism evidence="13 14">
    <name type="scientific">Phocaeicola vulgatus str. 3975 RP4</name>
    <dbReference type="NCBI Taxonomy" id="1339352"/>
    <lineage>
        <taxon>Bacteria</taxon>
        <taxon>Pseudomonadati</taxon>
        <taxon>Bacteroidota</taxon>
        <taxon>Bacteroidia</taxon>
        <taxon>Bacteroidales</taxon>
        <taxon>Bacteroidaceae</taxon>
        <taxon>Phocaeicola</taxon>
    </lineage>
</organism>
<dbReference type="InterPro" id="IPR044142">
    <property type="entry name" value="AhpF_NTD_N"/>
</dbReference>
<feature type="binding site" evidence="9">
    <location>
        <begin position="473"/>
        <end position="483"/>
    </location>
    <ligand>
        <name>FAD</name>
        <dbReference type="ChEBI" id="CHEBI:57692"/>
    </ligand>
</feature>
<dbReference type="GO" id="GO:0050660">
    <property type="term" value="F:flavin adenine dinucleotide binding"/>
    <property type="evidence" value="ECO:0007669"/>
    <property type="project" value="InterPro"/>
</dbReference>
<dbReference type="SUPFAM" id="SSF52833">
    <property type="entry name" value="Thioredoxin-like"/>
    <property type="match status" value="2"/>
</dbReference>
<keyword evidence="3" id="KW-0285">Flavoprotein</keyword>
<dbReference type="EMBL" id="JNHM01000084">
    <property type="protein sequence ID" value="KDS48335.1"/>
    <property type="molecule type" value="Genomic_DNA"/>
</dbReference>
<dbReference type="PIRSF" id="PIRSF000238">
    <property type="entry name" value="AhpF"/>
    <property type="match status" value="1"/>
</dbReference>
<dbReference type="InterPro" id="IPR008255">
    <property type="entry name" value="Pyr_nucl-diS_OxRdtase_2_AS"/>
</dbReference>
<evidence type="ECO:0000256" key="9">
    <source>
        <dbReference type="PIRSR" id="PIRSR000238-1"/>
    </source>
</evidence>
<dbReference type="CDD" id="cd02974">
    <property type="entry name" value="AhpF_NTD_N"/>
    <property type="match status" value="1"/>
</dbReference>
<evidence type="ECO:0000256" key="1">
    <source>
        <dbReference type="ARBA" id="ARBA00009333"/>
    </source>
</evidence>
<dbReference type="InterPro" id="IPR023753">
    <property type="entry name" value="FAD/NAD-binding_dom"/>
</dbReference>
<dbReference type="InterPro" id="IPR036249">
    <property type="entry name" value="Thioredoxin-like_sf"/>
</dbReference>
<evidence type="ECO:0000313" key="14">
    <source>
        <dbReference type="Proteomes" id="UP000027661"/>
    </source>
</evidence>
<keyword evidence="4 9" id="KW-0274">FAD</keyword>
<dbReference type="PRINTS" id="PR00368">
    <property type="entry name" value="FADPNR"/>
</dbReference>
<evidence type="ECO:0000256" key="7">
    <source>
        <dbReference type="ARBA" id="ARBA00023157"/>
    </source>
</evidence>
<dbReference type="InterPro" id="IPR036188">
    <property type="entry name" value="FAD/NAD-bd_sf"/>
</dbReference>
<comment type="subunit">
    <text evidence="2">Homodimer.</text>
</comment>
<proteinExistence type="inferred from homology"/>
<dbReference type="InterPro" id="IPR050097">
    <property type="entry name" value="Ferredoxin-NADP_redctase_2"/>
</dbReference>
<dbReference type="EC" id="1.8.1.-" evidence="13"/>
<dbReference type="GO" id="GO:0032991">
    <property type="term" value="C:protein-containing complex"/>
    <property type="evidence" value="ECO:0007669"/>
    <property type="project" value="UniProtKB-ARBA"/>
</dbReference>
<dbReference type="CDD" id="cd03026">
    <property type="entry name" value="AhpF_NTD_C"/>
    <property type="match status" value="1"/>
</dbReference>
<evidence type="ECO:0000259" key="12">
    <source>
        <dbReference type="Pfam" id="PF13192"/>
    </source>
</evidence>
<accession>A0A069S988</accession>
<feature type="domain" description="FAD/NAD(P)-binding" evidence="11">
    <location>
        <begin position="211"/>
        <end position="499"/>
    </location>
</feature>
<dbReference type="PATRIC" id="fig|1339352.3.peg.3183"/>
<evidence type="ECO:0000256" key="3">
    <source>
        <dbReference type="ARBA" id="ARBA00022630"/>
    </source>
</evidence>
<sequence>MLDSAIKDQLKGLFAQLEAHYTFDIFVHPQHESRAELVDSLEEVASCSDKLSCRLQDSEGLKFILLKEGKDTGITFRAVPGGHEFTSLLMAVLNADGKGKNFPDEFITRRIKALQGPISLTTYLSLTCTNCPDVVQALNMMVLLNGQIRHEAVDGSINEEEVERMKVQAVPTVFADGEQIHVGRSSMGDLLEKLEARYGSVELEAVETKEYDVLVAGAGPAGATAAIYSARKGLKVAIIAERIGGQVNETMGIENLISVPQTTGKQLAQDLKKHLAEYHIDILENRRIEKVEVAEGMKVLSVKGGETYKAPVLIIATGANWRKLNVPGEEKYIGHGVAFCPHCDGPFYKDKEVAVIGGGNSGVEAAIDLAGVCSKVTVFEFMDTLKADTVLQEKAKSLPNVDIITNTQTVEVLGNGDKVVGLIKKDRSSEKEEIFALDGIFVQIGLTANSTLFKELLETNRMGEILTDKNGRTSVKGIYAAGDVTDVSYKQIVIAMGEGAKAALAAFEDRMRGTIY</sequence>
<evidence type="ECO:0000256" key="6">
    <source>
        <dbReference type="ARBA" id="ARBA00023027"/>
    </source>
</evidence>
<dbReference type="SUPFAM" id="SSF51905">
    <property type="entry name" value="FAD/NAD(P)-binding domain"/>
    <property type="match status" value="1"/>
</dbReference>
<dbReference type="InterPro" id="IPR044141">
    <property type="entry name" value="AhpF_NTD_C"/>
</dbReference>
<feature type="domain" description="Thioredoxin-like fold" evidence="12">
    <location>
        <begin position="124"/>
        <end position="193"/>
    </location>
</feature>
<name>A0A069S988_PHOVU</name>
<comment type="similarity">
    <text evidence="1">Belongs to the class-II pyridine nucleotide-disulfide oxidoreductase family.</text>
</comment>
<evidence type="ECO:0000256" key="4">
    <source>
        <dbReference type="ARBA" id="ARBA00022827"/>
    </source>
</evidence>
<dbReference type="InterPro" id="IPR012336">
    <property type="entry name" value="Thioredoxin-like_fold"/>
</dbReference>
<keyword evidence="9" id="KW-0521">NADP</keyword>
<dbReference type="GO" id="GO:0102039">
    <property type="term" value="F:NADH-dependent peroxiredoxin activity"/>
    <property type="evidence" value="ECO:0007669"/>
    <property type="project" value="InterPro"/>
</dbReference>
<keyword evidence="7 10" id="KW-1015">Disulfide bond</keyword>
<evidence type="ECO:0000256" key="10">
    <source>
        <dbReference type="PIRSR" id="PIRSR000238-2"/>
    </source>
</evidence>
<dbReference type="Gene3D" id="3.50.50.60">
    <property type="entry name" value="FAD/NAD(P)-binding domain"/>
    <property type="match status" value="2"/>
</dbReference>
<feature type="disulfide bond" description="Redox-active" evidence="10">
    <location>
        <begin position="340"/>
        <end position="343"/>
    </location>
</feature>
<keyword evidence="8 10" id="KW-0676">Redox-active center</keyword>
<dbReference type="Proteomes" id="UP000027661">
    <property type="component" value="Unassembled WGS sequence"/>
</dbReference>
<evidence type="ECO:0000256" key="2">
    <source>
        <dbReference type="ARBA" id="ARBA00011738"/>
    </source>
</evidence>
<comment type="cofactor">
    <cofactor evidence="9">
        <name>FAD</name>
        <dbReference type="ChEBI" id="CHEBI:57692"/>
    </cofactor>
    <text evidence="9">Binds 1 FAD per subunit.</text>
</comment>
<evidence type="ECO:0000259" key="11">
    <source>
        <dbReference type="Pfam" id="PF07992"/>
    </source>
</evidence>
<dbReference type="GO" id="GO:0000302">
    <property type="term" value="P:response to reactive oxygen species"/>
    <property type="evidence" value="ECO:0007669"/>
    <property type="project" value="InterPro"/>
</dbReference>
<dbReference type="PRINTS" id="PR00469">
    <property type="entry name" value="PNDRDTASEII"/>
</dbReference>
<dbReference type="GO" id="GO:0005829">
    <property type="term" value="C:cytosol"/>
    <property type="evidence" value="ECO:0007669"/>
    <property type="project" value="UniProtKB-ARBA"/>
</dbReference>
<dbReference type="Gene3D" id="3.40.30.80">
    <property type="match status" value="1"/>
</dbReference>
<evidence type="ECO:0000313" key="13">
    <source>
        <dbReference type="EMBL" id="KDS48335.1"/>
    </source>
</evidence>
<keyword evidence="5 13" id="KW-0560">Oxidoreductase</keyword>
<dbReference type="InterPro" id="IPR012081">
    <property type="entry name" value="Alkyl_hydroperoxide_Rdtase_suF"/>
</dbReference>
<dbReference type="PROSITE" id="PS00573">
    <property type="entry name" value="PYRIDINE_REDOX_2"/>
    <property type="match status" value="1"/>
</dbReference>
<feature type="binding site" evidence="9">
    <location>
        <begin position="352"/>
        <end position="366"/>
    </location>
    <ligand>
        <name>NAD(+)</name>
        <dbReference type="ChEBI" id="CHEBI:57540"/>
    </ligand>
</feature>
<keyword evidence="6 9" id="KW-0520">NAD</keyword>
<dbReference type="NCBIfam" id="TIGR03140">
    <property type="entry name" value="AhpF"/>
    <property type="match status" value="1"/>
</dbReference>
<protein>
    <submittedName>
        <fullName evidence="13">Alkyl hydroperoxide reductase subunit F</fullName>
        <ecNumber evidence="13">1.8.1.-</ecNumber>
    </submittedName>
</protein>
<dbReference type="FunFam" id="3.50.50.60:FF:000007">
    <property type="entry name" value="Alkyl hydroperoxide reductase, F subunit"/>
    <property type="match status" value="1"/>
</dbReference>
<dbReference type="Pfam" id="PF07992">
    <property type="entry name" value="Pyr_redox_2"/>
    <property type="match status" value="1"/>
</dbReference>
<dbReference type="PANTHER" id="PTHR48105">
    <property type="entry name" value="THIOREDOXIN REDUCTASE 1-RELATED-RELATED"/>
    <property type="match status" value="1"/>
</dbReference>
<evidence type="ECO:0000256" key="5">
    <source>
        <dbReference type="ARBA" id="ARBA00023002"/>
    </source>
</evidence>
<gene>
    <name evidence="13" type="primary">ahpF</name>
    <name evidence="13" type="ORF">M099_3353</name>
</gene>
<dbReference type="GO" id="GO:0016668">
    <property type="term" value="F:oxidoreductase activity, acting on a sulfur group of donors, NAD(P) as acceptor"/>
    <property type="evidence" value="ECO:0007669"/>
    <property type="project" value="UniProtKB-ARBA"/>
</dbReference>